<feature type="region of interest" description="Disordered" evidence="1">
    <location>
        <begin position="247"/>
        <end position="297"/>
    </location>
</feature>
<accession>A0A0C3HSS6</accession>
<reference evidence="2 3" key="1">
    <citation type="submission" date="2014-04" db="EMBL/GenBank/DDBJ databases">
        <authorList>
            <consortium name="DOE Joint Genome Institute"/>
            <person name="Kuo A."/>
            <person name="Martino E."/>
            <person name="Perotto S."/>
            <person name="Kohler A."/>
            <person name="Nagy L.G."/>
            <person name="Floudas D."/>
            <person name="Copeland A."/>
            <person name="Barry K.W."/>
            <person name="Cichocki N."/>
            <person name="Veneault-Fourrey C."/>
            <person name="LaButti K."/>
            <person name="Lindquist E.A."/>
            <person name="Lipzen A."/>
            <person name="Lundell T."/>
            <person name="Morin E."/>
            <person name="Murat C."/>
            <person name="Sun H."/>
            <person name="Tunlid A."/>
            <person name="Henrissat B."/>
            <person name="Grigoriev I.V."/>
            <person name="Hibbett D.S."/>
            <person name="Martin F."/>
            <person name="Nordberg H.P."/>
            <person name="Cantor M.N."/>
            <person name="Hua S.X."/>
        </authorList>
    </citation>
    <scope>NUCLEOTIDE SEQUENCE [LARGE SCALE GENOMIC DNA]</scope>
    <source>
        <strain evidence="2 3">Zn</strain>
    </source>
</reference>
<evidence type="ECO:0000256" key="1">
    <source>
        <dbReference type="SAM" id="MobiDB-lite"/>
    </source>
</evidence>
<proteinExistence type="predicted"/>
<dbReference type="Proteomes" id="UP000054321">
    <property type="component" value="Unassembled WGS sequence"/>
</dbReference>
<feature type="compositionally biased region" description="Low complexity" evidence="1">
    <location>
        <begin position="110"/>
        <end position="126"/>
    </location>
</feature>
<feature type="compositionally biased region" description="Polar residues" evidence="1">
    <location>
        <begin position="498"/>
        <end position="509"/>
    </location>
</feature>
<evidence type="ECO:0008006" key="4">
    <source>
        <dbReference type="Google" id="ProtNLM"/>
    </source>
</evidence>
<evidence type="ECO:0000313" key="3">
    <source>
        <dbReference type="Proteomes" id="UP000054321"/>
    </source>
</evidence>
<dbReference type="InParanoid" id="A0A0C3HSS6"/>
<gene>
    <name evidence="2" type="ORF">OIDMADRAFT_24407</name>
</gene>
<feature type="region of interest" description="Disordered" evidence="1">
    <location>
        <begin position="110"/>
        <end position="136"/>
    </location>
</feature>
<feature type="region of interest" description="Disordered" evidence="1">
    <location>
        <begin position="455"/>
        <end position="547"/>
    </location>
</feature>
<reference evidence="3" key="2">
    <citation type="submission" date="2015-01" db="EMBL/GenBank/DDBJ databases">
        <title>Evolutionary Origins and Diversification of the Mycorrhizal Mutualists.</title>
        <authorList>
            <consortium name="DOE Joint Genome Institute"/>
            <consortium name="Mycorrhizal Genomics Consortium"/>
            <person name="Kohler A."/>
            <person name="Kuo A."/>
            <person name="Nagy L.G."/>
            <person name="Floudas D."/>
            <person name="Copeland A."/>
            <person name="Barry K.W."/>
            <person name="Cichocki N."/>
            <person name="Veneault-Fourrey C."/>
            <person name="LaButti K."/>
            <person name="Lindquist E.A."/>
            <person name="Lipzen A."/>
            <person name="Lundell T."/>
            <person name="Morin E."/>
            <person name="Murat C."/>
            <person name="Riley R."/>
            <person name="Ohm R."/>
            <person name="Sun H."/>
            <person name="Tunlid A."/>
            <person name="Henrissat B."/>
            <person name="Grigoriev I.V."/>
            <person name="Hibbett D.S."/>
            <person name="Martin F."/>
        </authorList>
    </citation>
    <scope>NUCLEOTIDE SEQUENCE [LARGE SCALE GENOMIC DNA]</scope>
    <source>
        <strain evidence="3">Zn</strain>
    </source>
</reference>
<protein>
    <recommendedName>
        <fullName evidence="4">Myb-like domain-containing protein</fullName>
    </recommendedName>
</protein>
<sequence length="637" mass="69223">MDGTPPSGMFLRTGVPECFKDSPPLDSELLDSLRPLEASIPEGIYSAQLLGISEERHDPASPIALIDSETRLDLIRACIVHISHNLGGSEFQNFVQYTIFYDGDRISENADASNDSSDDGSMGNQNVINNKEPSENAHSIERQNAYSPEVIGNSALLEQAYTSDTNAISGSDNPDKAELYWYSDGEDTHDFDASQDMASRCTEMSSQRYSMCNINENGAVLEGNFNYIYNTEKSSLQYNNEQPGLKATHIGKNYSDYTEKPPSRGIKARTTTTRAPSKAVKSSSQSNPGPVQKLDENLGKASPHLIIGDYFRGSTRLLAKKLVVETNPQSSLGKRSRDTAVTAGLIQSGYAGNYDHDHSDAITLAKKARTQQSSRCDSSGEPRVQAVSRQSIGPTLQSLDPYQPLSAEMTTSYNSETMSDCQVSYGNKVPCGGRSSYGGKISFGGEVSYEGEVSYGGGVSDGKETPPDKNTQYGGKGPRGGKIPLGPEEYTGRKSPLGTESSQEQPTLSNGNGPEPEYGPPTADVPLVPNTGRASNNSTSRGKRPWTEHEHAVLEAELKALRNWEAGQSLTGKLGLRDEKLWAYISKALKERYDIDRSLSGAKYYWGRFGRAKSGFDERAVQDANNLSTSVQHKKTG</sequence>
<keyword evidence="3" id="KW-1185">Reference proteome</keyword>
<dbReference type="AlphaFoldDB" id="A0A0C3HSS6"/>
<feature type="compositionally biased region" description="Polar residues" evidence="1">
    <location>
        <begin position="269"/>
        <end position="289"/>
    </location>
</feature>
<evidence type="ECO:0000313" key="2">
    <source>
        <dbReference type="EMBL" id="KIN06070.1"/>
    </source>
</evidence>
<dbReference type="HOGENOM" id="CLU_429660_0_0_1"/>
<dbReference type="EMBL" id="KN832871">
    <property type="protein sequence ID" value="KIN06070.1"/>
    <property type="molecule type" value="Genomic_DNA"/>
</dbReference>
<organism evidence="2 3">
    <name type="scientific">Oidiodendron maius (strain Zn)</name>
    <dbReference type="NCBI Taxonomy" id="913774"/>
    <lineage>
        <taxon>Eukaryota</taxon>
        <taxon>Fungi</taxon>
        <taxon>Dikarya</taxon>
        <taxon>Ascomycota</taxon>
        <taxon>Pezizomycotina</taxon>
        <taxon>Leotiomycetes</taxon>
        <taxon>Leotiomycetes incertae sedis</taxon>
        <taxon>Myxotrichaceae</taxon>
        <taxon>Oidiodendron</taxon>
    </lineage>
</organism>
<dbReference type="OrthoDB" id="3552456at2759"/>
<name>A0A0C3HSS6_OIDMZ</name>